<evidence type="ECO:0000256" key="24">
    <source>
        <dbReference type="ARBA" id="ARBA00023303"/>
    </source>
</evidence>
<dbReference type="FunFam" id="1.20.1560.10:FF:000026">
    <property type="entry name" value="Multidrug resistance-associated protein lethal(2)03659"/>
    <property type="match status" value="1"/>
</dbReference>
<dbReference type="EC" id="7.6.2.3" evidence="26"/>
<keyword evidence="20" id="KW-0869">Chloride channel</keyword>
<evidence type="ECO:0000256" key="32">
    <source>
        <dbReference type="ARBA" id="ARBA00044653"/>
    </source>
</evidence>
<dbReference type="GO" id="GO:0055038">
    <property type="term" value="C:recycling endosome membrane"/>
    <property type="evidence" value="ECO:0007669"/>
    <property type="project" value="UniProtKB-SubCell"/>
</dbReference>
<dbReference type="Proteomes" id="UP000838412">
    <property type="component" value="Chromosome 3"/>
</dbReference>
<feature type="domain" description="AAA+ ATPase" evidence="39">
    <location>
        <begin position="1094"/>
        <end position="1278"/>
    </location>
</feature>
<keyword evidence="16" id="KW-0067">ATP-binding</keyword>
<dbReference type="EMBL" id="OV696688">
    <property type="protein sequence ID" value="CAH1257759.1"/>
    <property type="molecule type" value="Genomic_DNA"/>
</dbReference>
<dbReference type="CDD" id="cd03244">
    <property type="entry name" value="ABCC_MRP_domain2"/>
    <property type="match status" value="1"/>
</dbReference>
<feature type="transmembrane region" description="Helical" evidence="38">
    <location>
        <begin position="235"/>
        <end position="252"/>
    </location>
</feature>
<dbReference type="CDD" id="cd03250">
    <property type="entry name" value="ABCC_MRP_domain1"/>
    <property type="match status" value="1"/>
</dbReference>
<accession>A0A8J9ZQI1</accession>
<evidence type="ECO:0000256" key="13">
    <source>
        <dbReference type="ARBA" id="ARBA00022741"/>
    </source>
</evidence>
<evidence type="ECO:0000256" key="7">
    <source>
        <dbReference type="ARBA" id="ARBA00012191"/>
    </source>
</evidence>
<evidence type="ECO:0000256" key="11">
    <source>
        <dbReference type="ARBA" id="ARBA00022553"/>
    </source>
</evidence>
<dbReference type="GO" id="GO:0016887">
    <property type="term" value="F:ATP hydrolysis activity"/>
    <property type="evidence" value="ECO:0007669"/>
    <property type="project" value="InterPro"/>
</dbReference>
<dbReference type="InterPro" id="IPR017871">
    <property type="entry name" value="ABC_transporter-like_CS"/>
</dbReference>
<evidence type="ECO:0000256" key="1">
    <source>
        <dbReference type="ARBA" id="ARBA00004195"/>
    </source>
</evidence>
<evidence type="ECO:0000256" key="23">
    <source>
        <dbReference type="ARBA" id="ARBA00023235"/>
    </source>
</evidence>
<keyword evidence="41" id="KW-1185">Reference proteome</keyword>
<dbReference type="EC" id="5.6.1.6" evidence="8"/>
<evidence type="ECO:0000256" key="21">
    <source>
        <dbReference type="ARBA" id="ARBA00023180"/>
    </source>
</evidence>
<evidence type="ECO:0000259" key="39">
    <source>
        <dbReference type="SMART" id="SM00382"/>
    </source>
</evidence>
<dbReference type="FunFam" id="1.20.1560.10:FF:000014">
    <property type="entry name" value="Multidrug resistance-associated protein member 4"/>
    <property type="match status" value="1"/>
</dbReference>
<dbReference type="Gene3D" id="3.40.50.300">
    <property type="entry name" value="P-loop containing nucleotide triphosphate hydrolases"/>
    <property type="match status" value="2"/>
</dbReference>
<evidence type="ECO:0000256" key="25">
    <source>
        <dbReference type="ARBA" id="ARBA00024167"/>
    </source>
</evidence>
<feature type="compositionally biased region" description="Acidic residues" evidence="37">
    <location>
        <begin position="691"/>
        <end position="702"/>
    </location>
</feature>
<evidence type="ECO:0000256" key="37">
    <source>
        <dbReference type="SAM" id="MobiDB-lite"/>
    </source>
</evidence>
<feature type="transmembrane region" description="Helical" evidence="38">
    <location>
        <begin position="133"/>
        <end position="152"/>
    </location>
</feature>
<evidence type="ECO:0000256" key="31">
    <source>
        <dbReference type="ARBA" id="ARBA00034073"/>
    </source>
</evidence>
<keyword evidence="18" id="KW-0406">Ion transport</keyword>
<evidence type="ECO:0000256" key="14">
    <source>
        <dbReference type="ARBA" id="ARBA00022753"/>
    </source>
</evidence>
<dbReference type="PRINTS" id="PR01851">
    <property type="entry name" value="CYSFIBREGLTR"/>
</dbReference>
<dbReference type="SMART" id="SM00382">
    <property type="entry name" value="AAA"/>
    <property type="match status" value="2"/>
</dbReference>
<feature type="transmembrane region" description="Helical" evidence="38">
    <location>
        <begin position="320"/>
        <end position="340"/>
    </location>
</feature>
<keyword evidence="17 38" id="KW-1133">Transmembrane helix</keyword>
<evidence type="ECO:0000256" key="19">
    <source>
        <dbReference type="ARBA" id="ARBA00023136"/>
    </source>
</evidence>
<feature type="region of interest" description="Disordered" evidence="37">
    <location>
        <begin position="671"/>
        <end position="702"/>
    </location>
</feature>
<feature type="transmembrane region" description="Helical" evidence="38">
    <location>
        <begin position="890"/>
        <end position="911"/>
    </location>
</feature>
<evidence type="ECO:0000256" key="2">
    <source>
        <dbReference type="ARBA" id="ARBA00004424"/>
    </source>
</evidence>
<evidence type="ECO:0000256" key="6">
    <source>
        <dbReference type="ARBA" id="ARBA00009726"/>
    </source>
</evidence>
<evidence type="ECO:0000256" key="16">
    <source>
        <dbReference type="ARBA" id="ARBA00022840"/>
    </source>
</evidence>
<dbReference type="Pfam" id="PF00664">
    <property type="entry name" value="ABC_membrane"/>
    <property type="match status" value="2"/>
</dbReference>
<dbReference type="GO" id="GO:0016324">
    <property type="term" value="C:apical plasma membrane"/>
    <property type="evidence" value="ECO:0007669"/>
    <property type="project" value="UniProtKB-SubCell"/>
</dbReference>
<keyword evidence="13" id="KW-0547">Nucleotide-binding</keyword>
<sequence length="1331" mass="148779">MDKKTRTHKPNPMLSANFMSRASFSWLDPLFAKGYRKRLEESDLYNVVEEESSQQLGEDLERAWQKELDLAATAGKPPSFQKALLQCFGLKFALIGICFFVEEFLKLAQPVFLGLLISYFSADTTVSRQEAYLYAFAVSFCTLFVSVFHHQWQFPVWRWGQLRIKVACSFLIYRKTLRLSNSALQKTTTGQIVNLLSNDIDKFDHNYHLAHFFWLAPMNVVVVTVLLWRDLGPSCLPGMCYVLLLLPVQSAMGKLFGKYRSQTASRTDDRVRMMSEVLTAMRVIRMYAWEKPFGALIRKLRRREVSTIMKGAVCQGLNNGLSYAAVRVIVFLTFTTYALLGNTITASKLFVAIGLYNQLQFVVAKIFPLAVQFWFESQVSIKRIQEFLMLDEIQPEQVRDCDDTTSDPCYDQTSKQTTISTCSVTADDIAARWDQQMEKLNLKNVNFCVQPGQLLAVIGPVGSGKSSLLSAVLGELPAVSGRMSVRGRVAYTSQQPWVFSGTVRQNIVFGQTWDTDKYKDVLSVTALRKDIESFPHGDRTLVGDRGITLSGGQKARIDLARALYRDADIYLLDDPLSAVDAKVGRHIFERCILGALKSRIRILVTHQLQYLQQADRIIVLKNGQQAAIGTYAELQQSGLDFAELLKREEDEESVSGKDDFVEKRRKSLKSSSLRRRRSSVAVTGSGPAQEHDDDDHEVEEDRESGHVGWSVYKDFVMSGTGVWGVLLAILLNVAYQSVYMLADWWFTYWANQYLEQPRNVSNSSSDVNITVSGITSSRVNGSAAVVHVTYYVTVSAALTATVLVLSVLRAVFLFYMCLSSSRSLHNQMFAAIIRVPILFFDTNPVGRILNRFSKDVGLLDHLLPFNVVEVIQFLMMTVGVFLLAGIVNPWVFIPVIPIMVTCLIVIGYYLATSRDIKRLEGTTRSPVFSHLSATLQGLWTVRACNAQQICQEAFSAHLDLQSEAVFLFVAINRWLALRLDVLVALFVVVVAFVSVFAAESLDGGLVGLSLSYAIVLNNGFQFAVRLAAEVETLMTSAERVLTYARMEPEAPLETALHPPPDWPQHGDIRLEGATFSYSPDGQDVLKGLHAVIKGGEKVGIVGRTGAGKSSLVQMLFRMAEPRGNITIDGVDIAGLGLHALRANLSVIPQDPVLFSGTLRKNLDPFEKFSDQQLWLVLEEVQLKEVVEDLPGKLETELLESGSNFSVGQRQLVCLARALLGRNKILIIDEATANVDPRTDQLIQETIRVKFRSCTVLTIAHRLHTIIDSDKIMVISDGLIQEFGEPFWLLKNRHGHLSRLVGDLGESEAGQLRTEAQRCFYSRHPGAEVSSL</sequence>
<evidence type="ECO:0000313" key="40">
    <source>
        <dbReference type="EMBL" id="CAH1257759.1"/>
    </source>
</evidence>
<dbReference type="SUPFAM" id="SSF90123">
    <property type="entry name" value="ABC transporter transmembrane region"/>
    <property type="match status" value="2"/>
</dbReference>
<comment type="catalytic activity">
    <reaction evidence="34">
        <text>17beta-estradiol 17-O-(beta-D-glucuronate)(in) + ATP + H2O = 17beta-estradiol 17-O-(beta-D-glucuronate)(out) + ADP + phosphate + H(+)</text>
        <dbReference type="Rhea" id="RHEA:60128"/>
        <dbReference type="ChEBI" id="CHEBI:15377"/>
        <dbReference type="ChEBI" id="CHEBI:15378"/>
        <dbReference type="ChEBI" id="CHEBI:30616"/>
        <dbReference type="ChEBI" id="CHEBI:43474"/>
        <dbReference type="ChEBI" id="CHEBI:82961"/>
        <dbReference type="ChEBI" id="CHEBI:456216"/>
    </reaction>
    <physiologicalReaction direction="left-to-right" evidence="34">
        <dbReference type="Rhea" id="RHEA:60129"/>
    </physiologicalReaction>
</comment>
<comment type="subcellular location">
    <subcellularLocation>
        <location evidence="2">Apical cell membrane</location>
        <topology evidence="2">Multi-pass membrane protein</topology>
    </subcellularLocation>
    <subcellularLocation>
        <location evidence="4">Early endosome membrane</location>
        <topology evidence="4">Multi-pass membrane protein</topology>
    </subcellularLocation>
    <subcellularLocation>
        <location evidence="3">Endoplasmic reticulum membrane</location>
        <topology evidence="3">Multi-pass membrane protein</topology>
    </subcellularLocation>
    <subcellularLocation>
        <location evidence="1">Recycling endosome membrane</location>
        <topology evidence="1">Multi-pass membrane protein</topology>
    </subcellularLocation>
</comment>
<feature type="transmembrane region" description="Helical" evidence="38">
    <location>
        <begin position="83"/>
        <end position="101"/>
    </location>
</feature>
<comment type="catalytic activity">
    <reaction evidence="36">
        <text>ATP + H2O = ADP + phosphate + H(+)</text>
        <dbReference type="Rhea" id="RHEA:13065"/>
        <dbReference type="ChEBI" id="CHEBI:15377"/>
        <dbReference type="ChEBI" id="CHEBI:15378"/>
        <dbReference type="ChEBI" id="CHEBI:30616"/>
        <dbReference type="ChEBI" id="CHEBI:43474"/>
        <dbReference type="ChEBI" id="CHEBI:456216"/>
    </reaction>
    <physiologicalReaction direction="left-to-right" evidence="36">
        <dbReference type="Rhea" id="RHEA:13066"/>
    </physiologicalReaction>
</comment>
<evidence type="ECO:0000256" key="35">
    <source>
        <dbReference type="ARBA" id="ARBA00048007"/>
    </source>
</evidence>
<dbReference type="GO" id="GO:0008559">
    <property type="term" value="F:ABC-type xenobiotic transporter activity"/>
    <property type="evidence" value="ECO:0007669"/>
    <property type="project" value="UniProtKB-EC"/>
</dbReference>
<dbReference type="Pfam" id="PF00005">
    <property type="entry name" value="ABC_tran"/>
    <property type="match status" value="2"/>
</dbReference>
<keyword evidence="22" id="KW-0868">Chloride</keyword>
<keyword evidence="12 38" id="KW-0812">Transmembrane</keyword>
<evidence type="ECO:0000256" key="33">
    <source>
        <dbReference type="ARBA" id="ARBA00047523"/>
    </source>
</evidence>
<dbReference type="InterPro" id="IPR009147">
    <property type="entry name" value="CFTR/ABCC7"/>
</dbReference>
<evidence type="ECO:0000256" key="10">
    <source>
        <dbReference type="ARBA" id="ARBA00022448"/>
    </source>
</evidence>
<comment type="catalytic activity">
    <reaction evidence="30">
        <text>ATP + H2O + xenobioticSide 1 = ADP + phosphate + xenobioticSide 2.</text>
        <dbReference type="EC" id="7.6.2.2"/>
    </reaction>
</comment>
<evidence type="ECO:0000256" key="30">
    <source>
        <dbReference type="ARBA" id="ARBA00034018"/>
    </source>
</evidence>
<keyword evidence="24" id="KW-0407">Ion channel</keyword>
<evidence type="ECO:0000256" key="38">
    <source>
        <dbReference type="SAM" id="Phobius"/>
    </source>
</evidence>
<evidence type="ECO:0000256" key="15">
    <source>
        <dbReference type="ARBA" id="ARBA00022824"/>
    </source>
</evidence>
<dbReference type="InterPro" id="IPR011527">
    <property type="entry name" value="ABC1_TM_dom"/>
</dbReference>
<keyword evidence="23" id="KW-0413">Isomerase</keyword>
<evidence type="ECO:0000256" key="28">
    <source>
        <dbReference type="ARBA" id="ARBA00031358"/>
    </source>
</evidence>
<dbReference type="InterPro" id="IPR003593">
    <property type="entry name" value="AAA+_ATPase"/>
</dbReference>
<evidence type="ECO:0000256" key="22">
    <source>
        <dbReference type="ARBA" id="ARBA00023214"/>
    </source>
</evidence>
<keyword evidence="15" id="KW-0256">Endoplasmic reticulum</keyword>
<dbReference type="FunFam" id="3.40.50.300:FF:000163">
    <property type="entry name" value="Multidrug resistance-associated protein member 4"/>
    <property type="match status" value="1"/>
</dbReference>
<evidence type="ECO:0000256" key="29">
    <source>
        <dbReference type="ARBA" id="ARBA00033163"/>
    </source>
</evidence>
<evidence type="ECO:0000256" key="20">
    <source>
        <dbReference type="ARBA" id="ARBA00023173"/>
    </source>
</evidence>
<evidence type="ECO:0000256" key="17">
    <source>
        <dbReference type="ARBA" id="ARBA00022989"/>
    </source>
</evidence>
<evidence type="ECO:0000313" key="41">
    <source>
        <dbReference type="Proteomes" id="UP000838412"/>
    </source>
</evidence>
<comment type="similarity">
    <text evidence="5">Belongs to the ABC transporter superfamily. ABCC family. CFTR transporter (TC 3.A.1.202) subfamily.</text>
</comment>
<feature type="transmembrane region" description="Helical" evidence="38">
    <location>
        <begin position="862"/>
        <end position="884"/>
    </location>
</feature>
<evidence type="ECO:0000256" key="18">
    <source>
        <dbReference type="ARBA" id="ARBA00023065"/>
    </source>
</evidence>
<comment type="similarity">
    <text evidence="6">Belongs to the ABC transporter superfamily. ABCC family. Conjugate transporter (TC 3.A.1.208) subfamily.</text>
</comment>
<dbReference type="GO" id="GO:0015431">
    <property type="term" value="F:ABC-type glutathione S-conjugate transporter activity"/>
    <property type="evidence" value="ECO:0007669"/>
    <property type="project" value="UniProtKB-EC"/>
</dbReference>
<feature type="domain" description="AAA+ ATPase" evidence="39">
    <location>
        <begin position="451"/>
        <end position="624"/>
    </location>
</feature>
<dbReference type="EC" id="7.6.2.2" evidence="7"/>
<protein>
    <recommendedName>
        <fullName evidence="9">Cystic fibrosis transmembrane conductance regulator</fullName>
        <ecNumber evidence="8">5.6.1.6</ecNumber>
        <ecNumber evidence="7">7.6.2.2</ecNumber>
        <ecNumber evidence="26">7.6.2.3</ecNumber>
    </recommendedName>
    <alternativeName>
        <fullName evidence="27">ATP-binding cassette sub-family C member 7</fullName>
    </alternativeName>
    <alternativeName>
        <fullName evidence="28">Channel conductance-controlling ATPase</fullName>
    </alternativeName>
    <alternativeName>
        <fullName evidence="29">cAMP-dependent chloride channel</fullName>
    </alternativeName>
</protein>
<comment type="catalytic activity">
    <reaction evidence="35">
        <text>an S-substituted glutathione(in) + ATP + H2O = an S-substituted glutathione(out) + ADP + phosphate + H(+)</text>
        <dbReference type="Rhea" id="RHEA:19121"/>
        <dbReference type="ChEBI" id="CHEBI:15377"/>
        <dbReference type="ChEBI" id="CHEBI:15378"/>
        <dbReference type="ChEBI" id="CHEBI:30616"/>
        <dbReference type="ChEBI" id="CHEBI:43474"/>
        <dbReference type="ChEBI" id="CHEBI:90779"/>
        <dbReference type="ChEBI" id="CHEBI:456216"/>
        <dbReference type="EC" id="7.6.2.3"/>
    </reaction>
    <physiologicalReaction direction="left-to-right" evidence="35">
        <dbReference type="Rhea" id="RHEA:19122"/>
    </physiologicalReaction>
</comment>
<comment type="catalytic activity">
    <reaction evidence="31">
        <text>ATP + H2O + closed Cl(-) channel = ADP + phosphate + open Cl(-) channel.</text>
        <dbReference type="EC" id="5.6.1.6"/>
    </reaction>
</comment>
<dbReference type="Gene3D" id="1.20.1560.10">
    <property type="entry name" value="ABC transporter type 1, transmembrane domain"/>
    <property type="match status" value="2"/>
</dbReference>
<name>A0A8J9ZQI1_BRALA</name>
<dbReference type="GO" id="GO:0016323">
    <property type="term" value="C:basolateral plasma membrane"/>
    <property type="evidence" value="ECO:0007669"/>
    <property type="project" value="UniProtKB-ARBA"/>
</dbReference>
<keyword evidence="19 38" id="KW-0472">Membrane</keyword>
<dbReference type="GO" id="GO:0005260">
    <property type="term" value="F:intracellularly ATP-gated chloride channel activity"/>
    <property type="evidence" value="ECO:0007669"/>
    <property type="project" value="UniProtKB-EC"/>
</dbReference>
<evidence type="ECO:0000256" key="26">
    <source>
        <dbReference type="ARBA" id="ARBA00024220"/>
    </source>
</evidence>
<evidence type="ECO:0000256" key="5">
    <source>
        <dbReference type="ARBA" id="ARBA00009118"/>
    </source>
</evidence>
<evidence type="ECO:0000256" key="4">
    <source>
        <dbReference type="ARBA" id="ARBA00004520"/>
    </source>
</evidence>
<dbReference type="InterPro" id="IPR050173">
    <property type="entry name" value="ABC_transporter_C-like"/>
</dbReference>
<keyword evidence="21" id="KW-0325">Glycoprotein</keyword>
<keyword evidence="11" id="KW-0597">Phosphoprotein</keyword>
<evidence type="ECO:0000256" key="34">
    <source>
        <dbReference type="ARBA" id="ARBA00047576"/>
    </source>
</evidence>
<feature type="transmembrane region" description="Helical" evidence="38">
    <location>
        <begin position="981"/>
        <end position="998"/>
    </location>
</feature>
<comment type="catalytic activity">
    <reaction evidence="32">
        <text>hydrogencarbonate(in) = hydrogencarbonate(out)</text>
        <dbReference type="Rhea" id="RHEA:28695"/>
        <dbReference type="ChEBI" id="CHEBI:17544"/>
    </reaction>
</comment>
<evidence type="ECO:0000256" key="9">
    <source>
        <dbReference type="ARBA" id="ARBA00016668"/>
    </source>
</evidence>
<dbReference type="InterPro" id="IPR027417">
    <property type="entry name" value="P-loop_NTPase"/>
</dbReference>
<comment type="catalytic activity">
    <reaction evidence="33">
        <text>leukotriene C4(in) + ATP + H2O = leukotriene C4(out) + ADP + phosphate + H(+)</text>
        <dbReference type="Rhea" id="RHEA:38963"/>
        <dbReference type="ChEBI" id="CHEBI:15377"/>
        <dbReference type="ChEBI" id="CHEBI:15378"/>
        <dbReference type="ChEBI" id="CHEBI:30616"/>
        <dbReference type="ChEBI" id="CHEBI:43474"/>
        <dbReference type="ChEBI" id="CHEBI:57973"/>
        <dbReference type="ChEBI" id="CHEBI:456216"/>
    </reaction>
    <physiologicalReaction direction="left-to-right" evidence="33">
        <dbReference type="Rhea" id="RHEA:38964"/>
    </physiologicalReaction>
</comment>
<reference evidence="40" key="1">
    <citation type="submission" date="2022-01" db="EMBL/GenBank/DDBJ databases">
        <authorList>
            <person name="Braso-Vives M."/>
        </authorList>
    </citation>
    <scope>NUCLEOTIDE SEQUENCE</scope>
</reference>
<keyword evidence="14" id="KW-0967">Endosome</keyword>
<feature type="transmembrane region" description="Helical" evidence="38">
    <location>
        <begin position="715"/>
        <end position="735"/>
    </location>
</feature>
<dbReference type="PROSITE" id="PS00211">
    <property type="entry name" value="ABC_TRANSPORTER_1"/>
    <property type="match status" value="2"/>
</dbReference>
<comment type="catalytic activity">
    <reaction evidence="25">
        <text>chloride(in) = chloride(out)</text>
        <dbReference type="Rhea" id="RHEA:29823"/>
        <dbReference type="ChEBI" id="CHEBI:17996"/>
    </reaction>
</comment>
<dbReference type="GO" id="GO:0005524">
    <property type="term" value="F:ATP binding"/>
    <property type="evidence" value="ECO:0007669"/>
    <property type="project" value="UniProtKB-KW"/>
</dbReference>
<dbReference type="GO" id="GO:0031901">
    <property type="term" value="C:early endosome membrane"/>
    <property type="evidence" value="ECO:0007669"/>
    <property type="project" value="UniProtKB-SubCell"/>
</dbReference>
<dbReference type="FunFam" id="3.40.50.300:FF:000482">
    <property type="entry name" value="Multidrug resistance-associated protein member 4"/>
    <property type="match status" value="1"/>
</dbReference>
<dbReference type="GO" id="GO:0005789">
    <property type="term" value="C:endoplasmic reticulum membrane"/>
    <property type="evidence" value="ECO:0007669"/>
    <property type="project" value="UniProtKB-SubCell"/>
</dbReference>
<dbReference type="InterPro" id="IPR003439">
    <property type="entry name" value="ABC_transporter-like_ATP-bd"/>
</dbReference>
<dbReference type="PANTHER" id="PTHR24223:SF456">
    <property type="entry name" value="MULTIDRUG RESISTANCE-ASSOCIATED PROTEIN LETHAL(2)03659"/>
    <property type="match status" value="1"/>
</dbReference>
<feature type="transmembrane region" description="Helical" evidence="38">
    <location>
        <begin position="209"/>
        <end position="228"/>
    </location>
</feature>
<dbReference type="SUPFAM" id="SSF52540">
    <property type="entry name" value="P-loop containing nucleoside triphosphate hydrolases"/>
    <property type="match status" value="2"/>
</dbReference>
<dbReference type="GO" id="GO:0034707">
    <property type="term" value="C:chloride channel complex"/>
    <property type="evidence" value="ECO:0007669"/>
    <property type="project" value="UniProtKB-KW"/>
</dbReference>
<organism evidence="40 41">
    <name type="scientific">Branchiostoma lanceolatum</name>
    <name type="common">Common lancelet</name>
    <name type="synonym">Amphioxus lanceolatum</name>
    <dbReference type="NCBI Taxonomy" id="7740"/>
    <lineage>
        <taxon>Eukaryota</taxon>
        <taxon>Metazoa</taxon>
        <taxon>Chordata</taxon>
        <taxon>Cephalochordata</taxon>
        <taxon>Leptocardii</taxon>
        <taxon>Amphioxiformes</taxon>
        <taxon>Branchiostomatidae</taxon>
        <taxon>Branchiostoma</taxon>
    </lineage>
</organism>
<evidence type="ECO:0000256" key="36">
    <source>
        <dbReference type="ARBA" id="ARBA00048778"/>
    </source>
</evidence>
<dbReference type="InterPro" id="IPR036640">
    <property type="entry name" value="ABC1_TM_sf"/>
</dbReference>
<gene>
    <name evidence="40" type="primary">ABCC4</name>
    <name evidence="40" type="ORF">BLAG_LOCUS15562</name>
</gene>
<evidence type="ECO:0000256" key="3">
    <source>
        <dbReference type="ARBA" id="ARBA00004477"/>
    </source>
</evidence>
<evidence type="ECO:0000256" key="8">
    <source>
        <dbReference type="ARBA" id="ARBA00012195"/>
    </source>
</evidence>
<dbReference type="PANTHER" id="PTHR24223">
    <property type="entry name" value="ATP-BINDING CASSETTE SUB-FAMILY C"/>
    <property type="match status" value="1"/>
</dbReference>
<feature type="transmembrane region" description="Helical" evidence="38">
    <location>
        <begin position="790"/>
        <end position="818"/>
    </location>
</feature>
<dbReference type="OrthoDB" id="6500128at2759"/>
<evidence type="ECO:0000256" key="27">
    <source>
        <dbReference type="ARBA" id="ARBA00029720"/>
    </source>
</evidence>
<keyword evidence="10" id="KW-0813">Transport</keyword>
<proteinExistence type="inferred from homology"/>
<evidence type="ECO:0000256" key="12">
    <source>
        <dbReference type="ARBA" id="ARBA00022692"/>
    </source>
</evidence>